<dbReference type="PANTHER" id="PTHR46401:SF2">
    <property type="entry name" value="GLYCOSYLTRANSFERASE WBBK-RELATED"/>
    <property type="match status" value="1"/>
</dbReference>
<keyword evidence="5" id="KW-1185">Reference proteome</keyword>
<sequence>MPESSLKLLYTITAYPPAIGGAQLHTHKIVSTLAQTNQVRVITHWTENRTDWLLGTTLKAPEKVKEYEIDGVDVKQITLTPAERKSLIPYVAGYYGIKKTAIGKISKVLLPKLEQYAEKPDIIHNVRMGREGLSYASWQLARQLNIPFVFVPLHHPRWVGWLYREYINLYRQADAVIALTQVEKQTLIELGVKEENIFVTGIGPLLASDGDGDRFRNKYSLGSHPLLLFLGQKYEYKGIEAFIKSAETVWKKFPETRFVAIGPRTKFSEKFFAEVKDRRILELDKVSLEEKTDALAACDLLCVPSMQESFGGVYTEAWMMKKPSIGGNIPAIRNVIDEGINGFLVEQNSSQIADKIIELLTNPSLCTEMGEAGYQKVLEHYTWEKLAEKTKAVYTQVLQGSSGN</sequence>
<gene>
    <name evidence="4" type="ORF">NG799_06270</name>
</gene>
<evidence type="ECO:0000313" key="5">
    <source>
        <dbReference type="Proteomes" id="UP001525890"/>
    </source>
</evidence>
<dbReference type="EMBL" id="JAMXFF010000006">
    <property type="protein sequence ID" value="MCT7965937.1"/>
    <property type="molecule type" value="Genomic_DNA"/>
</dbReference>
<reference evidence="4 5" key="1">
    <citation type="journal article" date="2022" name="Front. Microbiol.">
        <title>High genomic differentiation and limited gene flow indicate recent cryptic speciation within the genus Laspinema (cyanobacteria).</title>
        <authorList>
            <person name="Stanojkovic A."/>
            <person name="Skoupy S."/>
            <person name="Skaloud P."/>
            <person name="Dvorak P."/>
        </authorList>
    </citation>
    <scope>NUCLEOTIDE SEQUENCE [LARGE SCALE GENOMIC DNA]</scope>
    <source>
        <strain evidence="4 5">D2a</strain>
    </source>
</reference>
<protein>
    <submittedName>
        <fullName evidence="4">Glycosyltransferase family 4 protein</fullName>
    </submittedName>
</protein>
<dbReference type="Pfam" id="PF13579">
    <property type="entry name" value="Glyco_trans_4_4"/>
    <property type="match status" value="1"/>
</dbReference>
<keyword evidence="1" id="KW-0808">Transferase</keyword>
<evidence type="ECO:0000259" key="2">
    <source>
        <dbReference type="Pfam" id="PF00534"/>
    </source>
</evidence>
<dbReference type="SUPFAM" id="SSF53756">
    <property type="entry name" value="UDP-Glycosyltransferase/glycogen phosphorylase"/>
    <property type="match status" value="1"/>
</dbReference>
<evidence type="ECO:0000313" key="4">
    <source>
        <dbReference type="EMBL" id="MCT7965937.1"/>
    </source>
</evidence>
<accession>A0ABT2MMH5</accession>
<dbReference type="InterPro" id="IPR028098">
    <property type="entry name" value="Glyco_trans_4-like_N"/>
</dbReference>
<dbReference type="Proteomes" id="UP001525890">
    <property type="component" value="Unassembled WGS sequence"/>
</dbReference>
<comment type="caution">
    <text evidence="4">The sequence shown here is derived from an EMBL/GenBank/DDBJ whole genome shotgun (WGS) entry which is preliminary data.</text>
</comment>
<evidence type="ECO:0000256" key="1">
    <source>
        <dbReference type="ARBA" id="ARBA00022679"/>
    </source>
</evidence>
<dbReference type="PANTHER" id="PTHR46401">
    <property type="entry name" value="GLYCOSYLTRANSFERASE WBBK-RELATED"/>
    <property type="match status" value="1"/>
</dbReference>
<evidence type="ECO:0000259" key="3">
    <source>
        <dbReference type="Pfam" id="PF13579"/>
    </source>
</evidence>
<dbReference type="CDD" id="cd03801">
    <property type="entry name" value="GT4_PimA-like"/>
    <property type="match status" value="1"/>
</dbReference>
<dbReference type="RefSeq" id="WP_368005590.1">
    <property type="nucleotide sequence ID" value="NZ_JAMXFF010000006.1"/>
</dbReference>
<name>A0ABT2MMH5_9CYAN</name>
<feature type="domain" description="Glycosyl transferase family 1" evidence="2">
    <location>
        <begin position="217"/>
        <end position="375"/>
    </location>
</feature>
<dbReference type="Pfam" id="PF00534">
    <property type="entry name" value="Glycos_transf_1"/>
    <property type="match status" value="1"/>
</dbReference>
<proteinExistence type="predicted"/>
<dbReference type="InterPro" id="IPR001296">
    <property type="entry name" value="Glyco_trans_1"/>
</dbReference>
<organism evidence="4 5">
    <name type="scientific">Laspinema palackyanum D2a</name>
    <dbReference type="NCBI Taxonomy" id="2953684"/>
    <lineage>
        <taxon>Bacteria</taxon>
        <taxon>Bacillati</taxon>
        <taxon>Cyanobacteriota</taxon>
        <taxon>Cyanophyceae</taxon>
        <taxon>Oscillatoriophycideae</taxon>
        <taxon>Oscillatoriales</taxon>
        <taxon>Laspinemataceae</taxon>
        <taxon>Laspinema</taxon>
        <taxon>Laspinema palackyanum</taxon>
    </lineage>
</organism>
<feature type="domain" description="Glycosyltransferase subfamily 4-like N-terminal" evidence="3">
    <location>
        <begin position="20"/>
        <end position="201"/>
    </location>
</feature>
<dbReference type="Gene3D" id="3.40.50.2000">
    <property type="entry name" value="Glycogen Phosphorylase B"/>
    <property type="match status" value="2"/>
</dbReference>